<keyword evidence="1" id="KW-0175">Coiled coil</keyword>
<organism evidence="3 4">
    <name type="scientific">Lysinibacillus sphaericus</name>
    <name type="common">Bacillus sphaericus</name>
    <dbReference type="NCBI Taxonomy" id="1421"/>
    <lineage>
        <taxon>Bacteria</taxon>
        <taxon>Bacillati</taxon>
        <taxon>Bacillota</taxon>
        <taxon>Bacilli</taxon>
        <taxon>Bacillales</taxon>
        <taxon>Bacillaceae</taxon>
        <taxon>Lysinibacillus</taxon>
    </lineage>
</organism>
<accession>A0A2S5D524</accession>
<dbReference type="AlphaFoldDB" id="A0A2S5D524"/>
<evidence type="ECO:0000259" key="2">
    <source>
        <dbReference type="Pfam" id="PF13304"/>
    </source>
</evidence>
<dbReference type="SUPFAM" id="SSF52540">
    <property type="entry name" value="P-loop containing nucleoside triphosphate hydrolases"/>
    <property type="match status" value="2"/>
</dbReference>
<sequence>MSQNEDLQKEISDLIKMLEIYQVEEDTSNQEDEIIGRYKLIMNRLDVTGIVNFKHNYIALTEKFIETLSKKKKLLNHYKHYMDGFIEKITKNKSENINYFLSFKIYQLTPFYWMIDENKFAGNDMLNHQLDIFKRCFSSESKKLLFKIFQNFYKYQEFKNFSDYSDCIKDTVIIGYITEQQYSESEINKLTLSIGYAGESGSIGYDFMGIRTIKNVFGLVDKSEVVEAIVTRLSENIVYRKELTAKQINAVIHTSNINSMLKKRLKFTFTTVRIIDNVLKRAVFKSLPNELKIDGDDIEMMNAVSLPTLLTLNDSEYAFTIKDMDSDAETKSVYLIRKGFPKDKLLFSIKDIDDKQFEISSEQGENTFSYDKAHELSNFFVEILKKEFGHVGTGEVGDIKLIYFWIKEHKILKDKSMTFSDKYKVEYKNKEWVVEDNTNELDSVLYNDHDKVKMINAIVGKNGAGKTTLLDMFKYYFNNQNDENAFKKFLIIYEDGDNLILRHNFEQGDGYKIDVRSAIRYQKMRYDMNSGILSNTSLLSYTSFTELSNYAGSEHDREVEGNHKDLSINNELRMLERIKDAREREGVKRQLVNQDNYKKLILLSESETLNEEFAEGIPLPHGVLLKVKVYQNKTKDIEGVLTKLFGEKIESSKVLEEYYDISFTLKNVDYKDLLSLYQFVASNSQWICTLDFLGLSSGQYAKLTLFAKLFFESNHKKVTRILGALARANSYVKNYNTKDISSDYLKNNQNENLMILLDEGDMFFHPAWQKSFISDIKSLLNYAFKDHEIVNTVHLLLTSNSPFIMSDIPLEHTIVLGGKYEMEQTYAQNIHDILKSSFFMDNGTLGEVAHKHIKKLIQLFQKEDVTEVERQYIKKSIDMIGEPLIRYKLESMYKKKFSESIKADQRIKELEEELELLKKGRGLQ</sequence>
<evidence type="ECO:0000256" key="1">
    <source>
        <dbReference type="SAM" id="Coils"/>
    </source>
</evidence>
<dbReference type="InterPro" id="IPR027417">
    <property type="entry name" value="P-loop_NTPase"/>
</dbReference>
<evidence type="ECO:0000313" key="4">
    <source>
        <dbReference type="Proteomes" id="UP000237319"/>
    </source>
</evidence>
<dbReference type="Gene3D" id="3.40.50.300">
    <property type="entry name" value="P-loop containing nucleotide triphosphate hydrolases"/>
    <property type="match status" value="1"/>
</dbReference>
<proteinExistence type="predicted"/>
<dbReference type="Pfam" id="PF13304">
    <property type="entry name" value="AAA_21"/>
    <property type="match status" value="1"/>
</dbReference>
<reference evidence="3 4" key="1">
    <citation type="submission" date="2017-11" db="EMBL/GenBank/DDBJ databases">
        <title>Genome sequence of Lysinibacillus sphaericus, a lignin-degrading bacteria isolated from municipal solid waste soil.</title>
        <authorList>
            <person name="Persinoti G.F."/>
            <person name="Paixao D.A."/>
            <person name="Bugg T.D."/>
            <person name="Squina F.M."/>
        </authorList>
    </citation>
    <scope>NUCLEOTIDE SEQUENCE [LARGE SCALE GENOMIC DNA]</scope>
    <source>
        <strain evidence="3 4">A1</strain>
    </source>
</reference>
<dbReference type="GO" id="GO:0005524">
    <property type="term" value="F:ATP binding"/>
    <property type="evidence" value="ECO:0007669"/>
    <property type="project" value="InterPro"/>
</dbReference>
<feature type="coiled-coil region" evidence="1">
    <location>
        <begin position="893"/>
        <end position="920"/>
    </location>
</feature>
<protein>
    <recommendedName>
        <fullName evidence="2">ATPase AAA-type core domain-containing protein</fullName>
    </recommendedName>
</protein>
<dbReference type="EMBL" id="PGLV01000001">
    <property type="protein sequence ID" value="POZ58077.1"/>
    <property type="molecule type" value="Genomic_DNA"/>
</dbReference>
<name>A0A2S5D524_LYSSH</name>
<dbReference type="CDD" id="cd00267">
    <property type="entry name" value="ABC_ATPase"/>
    <property type="match status" value="1"/>
</dbReference>
<dbReference type="RefSeq" id="WP_103977430.1">
    <property type="nucleotide sequence ID" value="NZ_PGLV01000001.1"/>
</dbReference>
<evidence type="ECO:0000313" key="3">
    <source>
        <dbReference type="EMBL" id="POZ58077.1"/>
    </source>
</evidence>
<gene>
    <name evidence="3" type="ORF">LYSIN_02861</name>
</gene>
<keyword evidence="4" id="KW-1185">Reference proteome</keyword>
<dbReference type="InterPro" id="IPR003959">
    <property type="entry name" value="ATPase_AAA_core"/>
</dbReference>
<feature type="domain" description="ATPase AAA-type core" evidence="2">
    <location>
        <begin position="455"/>
        <end position="806"/>
    </location>
</feature>
<dbReference type="Proteomes" id="UP000237319">
    <property type="component" value="Unassembled WGS sequence"/>
</dbReference>
<dbReference type="GO" id="GO:0016887">
    <property type="term" value="F:ATP hydrolysis activity"/>
    <property type="evidence" value="ECO:0007669"/>
    <property type="project" value="InterPro"/>
</dbReference>
<comment type="caution">
    <text evidence="3">The sequence shown here is derived from an EMBL/GenBank/DDBJ whole genome shotgun (WGS) entry which is preliminary data.</text>
</comment>